<protein>
    <submittedName>
        <fullName evidence="4">BPI2 domain-containing protein</fullName>
    </submittedName>
</protein>
<dbReference type="Gene3D" id="3.15.20.10">
    <property type="entry name" value="Bactericidal permeability-increasing protein, domain 2"/>
    <property type="match status" value="1"/>
</dbReference>
<dbReference type="Proteomes" id="UP000095287">
    <property type="component" value="Unplaced"/>
</dbReference>
<evidence type="ECO:0000313" key="3">
    <source>
        <dbReference type="Proteomes" id="UP000095287"/>
    </source>
</evidence>
<reference evidence="4" key="1">
    <citation type="submission" date="2016-11" db="UniProtKB">
        <authorList>
            <consortium name="WormBaseParasite"/>
        </authorList>
    </citation>
    <scope>IDENTIFICATION</scope>
</reference>
<feature type="chain" id="PRO_5009313717" evidence="1">
    <location>
        <begin position="18"/>
        <end position="564"/>
    </location>
</feature>
<evidence type="ECO:0000313" key="4">
    <source>
        <dbReference type="WBParaSite" id="L893_g28513.t1"/>
    </source>
</evidence>
<dbReference type="WBParaSite" id="L893_g28513.t1">
    <property type="protein sequence ID" value="L893_g28513.t1"/>
    <property type="gene ID" value="L893_g28513"/>
</dbReference>
<feature type="signal peptide" evidence="1">
    <location>
        <begin position="1"/>
        <end position="17"/>
    </location>
</feature>
<dbReference type="Pfam" id="PF02886">
    <property type="entry name" value="LBP_BPI_CETP_C"/>
    <property type="match status" value="1"/>
</dbReference>
<proteinExistence type="predicted"/>
<dbReference type="GO" id="GO:0005615">
    <property type="term" value="C:extracellular space"/>
    <property type="evidence" value="ECO:0007669"/>
    <property type="project" value="TreeGrafter"/>
</dbReference>
<feature type="domain" description="Lipid-binding serum glycoprotein C-terminal" evidence="2">
    <location>
        <begin position="334"/>
        <end position="545"/>
    </location>
</feature>
<dbReference type="SMART" id="SM00329">
    <property type="entry name" value="BPI2"/>
    <property type="match status" value="1"/>
</dbReference>
<dbReference type="Gene3D" id="3.15.10.10">
    <property type="entry name" value="Bactericidal permeability-increasing protein, domain 1"/>
    <property type="match status" value="1"/>
</dbReference>
<evidence type="ECO:0000256" key="1">
    <source>
        <dbReference type="SAM" id="SignalP"/>
    </source>
</evidence>
<organism evidence="3 4">
    <name type="scientific">Steinernema glaseri</name>
    <dbReference type="NCBI Taxonomy" id="37863"/>
    <lineage>
        <taxon>Eukaryota</taxon>
        <taxon>Metazoa</taxon>
        <taxon>Ecdysozoa</taxon>
        <taxon>Nematoda</taxon>
        <taxon>Chromadorea</taxon>
        <taxon>Rhabditida</taxon>
        <taxon>Tylenchina</taxon>
        <taxon>Panagrolaimomorpha</taxon>
        <taxon>Strongyloidoidea</taxon>
        <taxon>Steinernematidae</taxon>
        <taxon>Steinernema</taxon>
    </lineage>
</organism>
<dbReference type="PANTHER" id="PTHR10504:SF139">
    <property type="entry name" value="BPI2 DOMAIN-CONTAINING PROTEIN"/>
    <property type="match status" value="1"/>
</dbReference>
<dbReference type="InterPro" id="IPR017943">
    <property type="entry name" value="Bactericidal_perm-incr_a/b_dom"/>
</dbReference>
<dbReference type="SUPFAM" id="SSF55394">
    <property type="entry name" value="Bactericidal permeability-increasing protein, BPI"/>
    <property type="match status" value="2"/>
</dbReference>
<dbReference type="AlphaFoldDB" id="A0A1I7ZP32"/>
<dbReference type="InterPro" id="IPR032942">
    <property type="entry name" value="BPI/LBP/Plunc"/>
</dbReference>
<sequence length="564" mass="61797">MHLLRLLVVLCVVVCHGQDLPKVPAALAGDHSLGGAGVRGRLTHKGTRYITEVLSKSLLSVAVASDAPHAPVDVPVQSSSVKLSNFKLKLGDLSLTKHASVELLPPNQIFVILQNLDLTLTSEINGKVSSEESAGQLILHSKNYKVEMAVKITRNDKNTPSFSVEKCKSGQGWESEAEYNGKLSGAQLNVLKASATKSASEIFEAALCPRIVNAVEGHLNERMSLLDPKISLAATTDDQLIEDIKSKLSKRRHQRDILTDERSLRVRRAEGQAFNISTFNLGRANNLFLDYSIVSDPRVTQFGVEIDSNGEISLKTSEKTPFGPIDVPLPQNDNGADSMLQIIVSDFIPNTLMFHGHDIGLFNTRVDPSTPQFGSIMRTSCDLSTGSLFCIGDLLPTMRKQHPNQRVAMHFKTIQAPVLLFRPASMGGIAFSLLGHIDVLTLDNGDGKDKLIGAFGIEIAANMKMRLTNTMVKGKVNLEKIKLTSRSPKVLLQEELDDAGLLGREVLQRMVNDILKDGIPIPVHPLFRLNKPKVKVINRALLIQADFDLNERLMDELTGNHLFA</sequence>
<name>A0A1I7ZP32_9BILA</name>
<keyword evidence="3" id="KW-1185">Reference proteome</keyword>
<dbReference type="GO" id="GO:0008289">
    <property type="term" value="F:lipid binding"/>
    <property type="evidence" value="ECO:0007669"/>
    <property type="project" value="InterPro"/>
</dbReference>
<evidence type="ECO:0000259" key="2">
    <source>
        <dbReference type="SMART" id="SM00329"/>
    </source>
</evidence>
<accession>A0A1I7ZP32</accession>
<keyword evidence="1" id="KW-0732">Signal</keyword>
<dbReference type="InterPro" id="IPR001124">
    <property type="entry name" value="Lipid-bd_serum_glycop_C"/>
</dbReference>
<dbReference type="PANTHER" id="PTHR10504">
    <property type="entry name" value="BACTERICIDAL PERMEABILITY-INCREASING BPI PROTEIN-RELATED"/>
    <property type="match status" value="1"/>
</dbReference>